<dbReference type="EMBL" id="ML120418">
    <property type="protein sequence ID" value="RPA96065.1"/>
    <property type="molecule type" value="Genomic_DNA"/>
</dbReference>
<evidence type="ECO:0000256" key="1">
    <source>
        <dbReference type="SAM" id="MobiDB-lite"/>
    </source>
</evidence>
<protein>
    <submittedName>
        <fullName evidence="2">Uncharacterized protein</fullName>
    </submittedName>
</protein>
<organism evidence="2 3">
    <name type="scientific">Choiromyces venosus 120613-1</name>
    <dbReference type="NCBI Taxonomy" id="1336337"/>
    <lineage>
        <taxon>Eukaryota</taxon>
        <taxon>Fungi</taxon>
        <taxon>Dikarya</taxon>
        <taxon>Ascomycota</taxon>
        <taxon>Pezizomycotina</taxon>
        <taxon>Pezizomycetes</taxon>
        <taxon>Pezizales</taxon>
        <taxon>Tuberaceae</taxon>
        <taxon>Choiromyces</taxon>
    </lineage>
</organism>
<accession>A0A3N4JCT8</accession>
<dbReference type="AlphaFoldDB" id="A0A3N4JCT8"/>
<name>A0A3N4JCT8_9PEZI</name>
<proteinExistence type="predicted"/>
<evidence type="ECO:0000313" key="2">
    <source>
        <dbReference type="EMBL" id="RPA96065.1"/>
    </source>
</evidence>
<feature type="compositionally biased region" description="Low complexity" evidence="1">
    <location>
        <begin position="1"/>
        <end position="25"/>
    </location>
</feature>
<feature type="region of interest" description="Disordered" evidence="1">
    <location>
        <begin position="1"/>
        <end position="35"/>
    </location>
</feature>
<sequence>MPLKLPSHTSIITHIPPTTQHSPSPLRTNPDLHPPYPTTYKATTIDPHAENQITTLQFMPAILGMFGFSARLWNWRL</sequence>
<reference evidence="2 3" key="1">
    <citation type="journal article" date="2018" name="Nat. Ecol. Evol.">
        <title>Pezizomycetes genomes reveal the molecular basis of ectomycorrhizal truffle lifestyle.</title>
        <authorList>
            <person name="Murat C."/>
            <person name="Payen T."/>
            <person name="Noel B."/>
            <person name="Kuo A."/>
            <person name="Morin E."/>
            <person name="Chen J."/>
            <person name="Kohler A."/>
            <person name="Krizsan K."/>
            <person name="Balestrini R."/>
            <person name="Da Silva C."/>
            <person name="Montanini B."/>
            <person name="Hainaut M."/>
            <person name="Levati E."/>
            <person name="Barry K.W."/>
            <person name="Belfiori B."/>
            <person name="Cichocki N."/>
            <person name="Clum A."/>
            <person name="Dockter R.B."/>
            <person name="Fauchery L."/>
            <person name="Guy J."/>
            <person name="Iotti M."/>
            <person name="Le Tacon F."/>
            <person name="Lindquist E.A."/>
            <person name="Lipzen A."/>
            <person name="Malagnac F."/>
            <person name="Mello A."/>
            <person name="Molinier V."/>
            <person name="Miyauchi S."/>
            <person name="Poulain J."/>
            <person name="Riccioni C."/>
            <person name="Rubini A."/>
            <person name="Sitrit Y."/>
            <person name="Splivallo R."/>
            <person name="Traeger S."/>
            <person name="Wang M."/>
            <person name="Zifcakova L."/>
            <person name="Wipf D."/>
            <person name="Zambonelli A."/>
            <person name="Paolocci F."/>
            <person name="Nowrousian M."/>
            <person name="Ottonello S."/>
            <person name="Baldrian P."/>
            <person name="Spatafora J.W."/>
            <person name="Henrissat B."/>
            <person name="Nagy L.G."/>
            <person name="Aury J.M."/>
            <person name="Wincker P."/>
            <person name="Grigoriev I.V."/>
            <person name="Bonfante P."/>
            <person name="Martin F.M."/>
        </authorList>
    </citation>
    <scope>NUCLEOTIDE SEQUENCE [LARGE SCALE GENOMIC DNA]</scope>
    <source>
        <strain evidence="2 3">120613-1</strain>
    </source>
</reference>
<evidence type="ECO:0000313" key="3">
    <source>
        <dbReference type="Proteomes" id="UP000276215"/>
    </source>
</evidence>
<dbReference type="Proteomes" id="UP000276215">
    <property type="component" value="Unassembled WGS sequence"/>
</dbReference>
<gene>
    <name evidence="2" type="ORF">L873DRAFT_1811927</name>
</gene>
<keyword evidence="3" id="KW-1185">Reference proteome</keyword>